<evidence type="ECO:0000256" key="2">
    <source>
        <dbReference type="ARBA" id="ARBA00022729"/>
    </source>
</evidence>
<dbReference type="Proteomes" id="UP000653305">
    <property type="component" value="Unassembled WGS sequence"/>
</dbReference>
<keyword evidence="4" id="KW-1185">Reference proteome</keyword>
<dbReference type="PANTHER" id="PTHR33227">
    <property type="entry name" value="STIGMA-SPECIFIC STIG1-LIKE PROTEIN 3"/>
    <property type="match status" value="1"/>
</dbReference>
<evidence type="ECO:0008006" key="5">
    <source>
        <dbReference type="Google" id="ProtNLM"/>
    </source>
</evidence>
<dbReference type="InterPro" id="IPR006969">
    <property type="entry name" value="Stig-like"/>
</dbReference>
<proteinExistence type="inferred from homology"/>
<dbReference type="EMBL" id="BMAC01001190">
    <property type="protein sequence ID" value="GFQ06229.1"/>
    <property type="molecule type" value="Genomic_DNA"/>
</dbReference>
<accession>A0A830D8Z3</accession>
<protein>
    <recommendedName>
        <fullName evidence="5">Stigma-specific Stig1 family protein</fullName>
    </recommendedName>
</protein>
<reference evidence="3" key="1">
    <citation type="submission" date="2020-07" db="EMBL/GenBank/DDBJ databases">
        <title>Ethylene signaling mediates host invasion by parasitic plants.</title>
        <authorList>
            <person name="Yoshida S."/>
        </authorList>
    </citation>
    <scope>NUCLEOTIDE SEQUENCE</scope>
    <source>
        <strain evidence="3">Okayama</strain>
    </source>
</reference>
<keyword evidence="2" id="KW-0732">Signal</keyword>
<dbReference type="AlphaFoldDB" id="A0A830D8Z3"/>
<name>A0A830D8Z3_9LAMI</name>
<dbReference type="OrthoDB" id="1841769at2759"/>
<comment type="caution">
    <text evidence="3">The sequence shown here is derived from an EMBL/GenBank/DDBJ whole genome shotgun (WGS) entry which is preliminary data.</text>
</comment>
<evidence type="ECO:0000313" key="4">
    <source>
        <dbReference type="Proteomes" id="UP000653305"/>
    </source>
</evidence>
<comment type="similarity">
    <text evidence="1">Belongs to the STIG1 family.</text>
</comment>
<dbReference type="Pfam" id="PF04885">
    <property type="entry name" value="Stig1"/>
    <property type="match status" value="1"/>
</dbReference>
<organism evidence="3 4">
    <name type="scientific">Phtheirospermum japonicum</name>
    <dbReference type="NCBI Taxonomy" id="374723"/>
    <lineage>
        <taxon>Eukaryota</taxon>
        <taxon>Viridiplantae</taxon>
        <taxon>Streptophyta</taxon>
        <taxon>Embryophyta</taxon>
        <taxon>Tracheophyta</taxon>
        <taxon>Spermatophyta</taxon>
        <taxon>Magnoliopsida</taxon>
        <taxon>eudicotyledons</taxon>
        <taxon>Gunneridae</taxon>
        <taxon>Pentapetalae</taxon>
        <taxon>asterids</taxon>
        <taxon>lamiids</taxon>
        <taxon>Lamiales</taxon>
        <taxon>Orobanchaceae</taxon>
        <taxon>Orobanchaceae incertae sedis</taxon>
        <taxon>Phtheirospermum</taxon>
    </lineage>
</organism>
<dbReference type="PANTHER" id="PTHR33227:SF18">
    <property type="entry name" value="STIGMA-SPECIFIC STIG1-LIKE PROTEIN 3"/>
    <property type="match status" value="1"/>
</dbReference>
<gene>
    <name evidence="3" type="ORF">PHJA_002766900</name>
</gene>
<evidence type="ECO:0000313" key="3">
    <source>
        <dbReference type="EMBL" id="GFQ06229.1"/>
    </source>
</evidence>
<evidence type="ECO:0000256" key="1">
    <source>
        <dbReference type="ARBA" id="ARBA00006010"/>
    </source>
</evidence>
<sequence>MVVAIILNSSEPPPAPHLSELADVASYKRPVSRFLQQGAANPRAADHCNKDNEVCNHILAGTGRNATCCNNKCVDLGYDDKNCGACKKKCAFTEWCCNGECVNLAYDKRHCGSCNNRCMPGGYCIYGMCDYA</sequence>